<feature type="transmembrane region" description="Helical" evidence="5">
    <location>
        <begin position="403"/>
        <end position="425"/>
    </location>
</feature>
<protein>
    <recommendedName>
        <fullName evidence="8">MFS general substrate transporter</fullName>
    </recommendedName>
</protein>
<dbReference type="Proteomes" id="UP000245942">
    <property type="component" value="Unassembled WGS sequence"/>
</dbReference>
<keyword evidence="4 5" id="KW-0472">Membrane</keyword>
<dbReference type="GO" id="GO:0005886">
    <property type="term" value="C:plasma membrane"/>
    <property type="evidence" value="ECO:0007669"/>
    <property type="project" value="TreeGrafter"/>
</dbReference>
<dbReference type="Pfam" id="PF07690">
    <property type="entry name" value="MFS_1"/>
    <property type="match status" value="1"/>
</dbReference>
<evidence type="ECO:0000256" key="5">
    <source>
        <dbReference type="SAM" id="Phobius"/>
    </source>
</evidence>
<name>A0A316U6M8_9BASI</name>
<feature type="transmembrane region" description="Helical" evidence="5">
    <location>
        <begin position="112"/>
        <end position="132"/>
    </location>
</feature>
<proteinExistence type="predicted"/>
<dbReference type="RefSeq" id="XP_025348032.1">
    <property type="nucleotide sequence ID" value="XM_025490036.1"/>
</dbReference>
<feature type="transmembrane region" description="Helical" evidence="5">
    <location>
        <begin position="437"/>
        <end position="463"/>
    </location>
</feature>
<dbReference type="Gene3D" id="1.20.1250.20">
    <property type="entry name" value="MFS general substrate transporter like domains"/>
    <property type="match status" value="2"/>
</dbReference>
<keyword evidence="3 5" id="KW-1133">Transmembrane helix</keyword>
<accession>A0A316U6M8</accession>
<gene>
    <name evidence="6" type="ORF">BCV69DRAFT_242492</name>
</gene>
<reference evidence="6 7" key="1">
    <citation type="journal article" date="2018" name="Mol. Biol. Evol.">
        <title>Broad Genomic Sampling Reveals a Smut Pathogenic Ancestry of the Fungal Clade Ustilaginomycotina.</title>
        <authorList>
            <person name="Kijpornyongpan T."/>
            <person name="Mondo S.J."/>
            <person name="Barry K."/>
            <person name="Sandor L."/>
            <person name="Lee J."/>
            <person name="Lipzen A."/>
            <person name="Pangilinan J."/>
            <person name="LaButti K."/>
            <person name="Hainaut M."/>
            <person name="Henrissat B."/>
            <person name="Grigoriev I.V."/>
            <person name="Spatafora J.W."/>
            <person name="Aime M.C."/>
        </authorList>
    </citation>
    <scope>NUCLEOTIDE SEQUENCE [LARGE SCALE GENOMIC DNA]</scope>
    <source>
        <strain evidence="6 7">MCA 4718</strain>
    </source>
</reference>
<feature type="transmembrane region" description="Helical" evidence="5">
    <location>
        <begin position="305"/>
        <end position="326"/>
    </location>
</feature>
<feature type="transmembrane region" description="Helical" evidence="5">
    <location>
        <begin position="274"/>
        <end position="293"/>
    </location>
</feature>
<dbReference type="GeneID" id="37011770"/>
<feature type="transmembrane region" description="Helical" evidence="5">
    <location>
        <begin position="514"/>
        <end position="531"/>
    </location>
</feature>
<organism evidence="6 7">
    <name type="scientific">Pseudomicrostroma glucosiphilum</name>
    <dbReference type="NCBI Taxonomy" id="1684307"/>
    <lineage>
        <taxon>Eukaryota</taxon>
        <taxon>Fungi</taxon>
        <taxon>Dikarya</taxon>
        <taxon>Basidiomycota</taxon>
        <taxon>Ustilaginomycotina</taxon>
        <taxon>Exobasidiomycetes</taxon>
        <taxon>Microstromatales</taxon>
        <taxon>Microstromatales incertae sedis</taxon>
        <taxon>Pseudomicrostroma</taxon>
    </lineage>
</organism>
<evidence type="ECO:0000256" key="4">
    <source>
        <dbReference type="ARBA" id="ARBA00023136"/>
    </source>
</evidence>
<dbReference type="PANTHER" id="PTHR23501">
    <property type="entry name" value="MAJOR FACILITATOR SUPERFAMILY"/>
    <property type="match status" value="1"/>
</dbReference>
<dbReference type="InterPro" id="IPR011701">
    <property type="entry name" value="MFS"/>
</dbReference>
<keyword evidence="7" id="KW-1185">Reference proteome</keyword>
<feature type="transmembrane region" description="Helical" evidence="5">
    <location>
        <begin position="176"/>
        <end position="197"/>
    </location>
</feature>
<evidence type="ECO:0000313" key="6">
    <source>
        <dbReference type="EMBL" id="PWN20872.1"/>
    </source>
</evidence>
<dbReference type="AlphaFoldDB" id="A0A316U6M8"/>
<dbReference type="SUPFAM" id="SSF103473">
    <property type="entry name" value="MFS general substrate transporter"/>
    <property type="match status" value="2"/>
</dbReference>
<dbReference type="InterPro" id="IPR036259">
    <property type="entry name" value="MFS_trans_sf"/>
</dbReference>
<dbReference type="PANTHER" id="PTHR23501:SF58">
    <property type="entry name" value="LOW AFFINITY HEME TRANSPORTER STR3"/>
    <property type="match status" value="1"/>
</dbReference>
<dbReference type="EMBL" id="KZ819326">
    <property type="protein sequence ID" value="PWN20872.1"/>
    <property type="molecule type" value="Genomic_DNA"/>
</dbReference>
<sequence length="569" mass="62478">AGINRIEAFYSIFGKSWLLWSFWGAFTLWGFAMALSSDTTYLYLSFATSAYVSNNLLSTIAVVASIASAVSQPFWAKWADLWSRHWALLASLVLYVLGYLMTAASSNVETVAAGQVIYTIGNAGLTFMQSLIIGDLTSLRYRGFVNGAITLPYILFAFVASEIYSALGENNWRWGYGMFCIMMPACLAPIVGLILWADIKARKSGVLSITASSMRHQVGLAGETRMSSQWARIKSAVVRTDAFGLLLLGFSFAMLLSPPTLAATATGGWANPSMIAMMTCGGIFFLAFLAWEWKGASYPLMPTRVLNRTFLMCVGIQFTYFCSAYLNDTYWTVWVYVVTDYNDRGYSYLLQTENVAVCLFGTIGGLIQIFWGRYKYLQFGGLAVRCIGGGITYYQAASGDVTTATLVMGKFLLYAGAGISAVATITASQASVKHKDLALVIALLSLWTSIGGAIGQAAVGAIWSKNLPIYLAEYAPSLSADDIYNIAYDQYVAHDAEPRAEIIRAFNASYRDCSLPALIIMFVPLVLSFFMTDYKLDSRHNVEEDKLVAVKPQAEVDRELRVCQQKQAE</sequence>
<feature type="transmembrane region" description="Helical" evidence="5">
    <location>
        <begin position="56"/>
        <end position="75"/>
    </location>
</feature>
<dbReference type="GO" id="GO:0022857">
    <property type="term" value="F:transmembrane transporter activity"/>
    <property type="evidence" value="ECO:0007669"/>
    <property type="project" value="InterPro"/>
</dbReference>
<feature type="transmembrane region" description="Helical" evidence="5">
    <location>
        <begin position="346"/>
        <end position="367"/>
    </location>
</feature>
<feature type="transmembrane region" description="Helical" evidence="5">
    <location>
        <begin position="144"/>
        <end position="164"/>
    </location>
</feature>
<dbReference type="STRING" id="1684307.A0A316U6M8"/>
<evidence type="ECO:0000256" key="3">
    <source>
        <dbReference type="ARBA" id="ARBA00022989"/>
    </source>
</evidence>
<evidence type="ECO:0000256" key="2">
    <source>
        <dbReference type="ARBA" id="ARBA00022692"/>
    </source>
</evidence>
<feature type="transmembrane region" description="Helical" evidence="5">
    <location>
        <begin position="379"/>
        <end position="397"/>
    </location>
</feature>
<feature type="transmembrane region" description="Helical" evidence="5">
    <location>
        <begin position="17"/>
        <end position="36"/>
    </location>
</feature>
<evidence type="ECO:0008006" key="8">
    <source>
        <dbReference type="Google" id="ProtNLM"/>
    </source>
</evidence>
<keyword evidence="2 5" id="KW-0812">Transmembrane</keyword>
<feature type="non-terminal residue" evidence="6">
    <location>
        <position position="1"/>
    </location>
</feature>
<dbReference type="OrthoDB" id="2241241at2759"/>
<evidence type="ECO:0000256" key="1">
    <source>
        <dbReference type="ARBA" id="ARBA00004141"/>
    </source>
</evidence>
<feature type="non-terminal residue" evidence="6">
    <location>
        <position position="569"/>
    </location>
</feature>
<evidence type="ECO:0000313" key="7">
    <source>
        <dbReference type="Proteomes" id="UP000245942"/>
    </source>
</evidence>
<comment type="subcellular location">
    <subcellularLocation>
        <location evidence="1">Membrane</location>
        <topology evidence="1">Multi-pass membrane protein</topology>
    </subcellularLocation>
</comment>
<feature type="transmembrane region" description="Helical" evidence="5">
    <location>
        <begin position="87"/>
        <end position="106"/>
    </location>
</feature>
<feature type="transmembrane region" description="Helical" evidence="5">
    <location>
        <begin position="242"/>
        <end position="262"/>
    </location>
</feature>